<accession>K1Z3W5</accession>
<dbReference type="EC" id="2.1.1.72" evidence="2 8"/>
<comment type="similarity">
    <text evidence="1 8">Belongs to the N(4)/N(6)-methyltransferase family.</text>
</comment>
<dbReference type="PIRSF" id="PIRSF000398">
    <property type="entry name" value="M_m6A_EcoRV"/>
    <property type="match status" value="1"/>
</dbReference>
<keyword evidence="5 8" id="KW-0949">S-adenosyl-L-methionine</keyword>
<dbReference type="InterPro" id="IPR023095">
    <property type="entry name" value="Ade_MeTrfase_dom_2"/>
</dbReference>
<evidence type="ECO:0000256" key="3">
    <source>
        <dbReference type="ARBA" id="ARBA00022603"/>
    </source>
</evidence>
<gene>
    <name evidence="9" type="ORF">ACD_71C00212G0002</name>
</gene>
<feature type="binding site" evidence="7">
    <location>
        <position position="182"/>
    </location>
    <ligand>
        <name>S-adenosyl-L-methionine</name>
        <dbReference type="ChEBI" id="CHEBI:59789"/>
    </ligand>
</feature>
<dbReference type="Gene3D" id="3.40.50.150">
    <property type="entry name" value="Vaccinia Virus protein VP39"/>
    <property type="match status" value="1"/>
</dbReference>
<proteinExistence type="inferred from homology"/>
<dbReference type="Gene3D" id="1.10.1020.10">
    <property type="entry name" value="Adenine-specific Methyltransferase, Domain 2"/>
    <property type="match status" value="1"/>
</dbReference>
<dbReference type="GO" id="GO:1904047">
    <property type="term" value="F:S-adenosyl-L-methionine binding"/>
    <property type="evidence" value="ECO:0007669"/>
    <property type="project" value="TreeGrafter"/>
</dbReference>
<dbReference type="Pfam" id="PF02086">
    <property type="entry name" value="MethyltransfD12"/>
    <property type="match status" value="1"/>
</dbReference>
<dbReference type="PRINTS" id="PR00505">
    <property type="entry name" value="D12N6MTFRASE"/>
</dbReference>
<dbReference type="NCBIfam" id="TIGR00571">
    <property type="entry name" value="dam"/>
    <property type="match status" value="1"/>
</dbReference>
<evidence type="ECO:0000256" key="1">
    <source>
        <dbReference type="ARBA" id="ARBA00006594"/>
    </source>
</evidence>
<dbReference type="GO" id="GO:0006298">
    <property type="term" value="P:mismatch repair"/>
    <property type="evidence" value="ECO:0007669"/>
    <property type="project" value="TreeGrafter"/>
</dbReference>
<evidence type="ECO:0000256" key="6">
    <source>
        <dbReference type="ARBA" id="ARBA00047942"/>
    </source>
</evidence>
<evidence type="ECO:0000256" key="2">
    <source>
        <dbReference type="ARBA" id="ARBA00011900"/>
    </source>
</evidence>
<sequence length="278" mass="32839">MKLTTFLRWAGGKVNSVDRLSSFVPKDYYEGTYWEPFLGGGSMFFALSPPHAVLSDLNSHLIHCFKMVRDYPEIIYNYIREFSKSDSEATYYKIRMEYNKSKPTIKQAAQFIYLNKTSYNGIFRVNRNGEYNVPYGRKENPAFPSLEHLGRISTALKKTELRTSSFEDIEKDIKRRDFIYLDPPYPPLNGTSYFTHYTKERFGGNEQIKVSDFANRLIDMDCRVMISNADTPFIRNLYKSWNIRILPVTRWITCKSKRHKVNELIITNYWIFLKIKLR</sequence>
<dbReference type="InterPro" id="IPR029063">
    <property type="entry name" value="SAM-dependent_MTases_sf"/>
</dbReference>
<protein>
    <recommendedName>
        <fullName evidence="2 8">Site-specific DNA-methyltransferase (adenine-specific)</fullName>
        <ecNumber evidence="2 8">2.1.1.72</ecNumber>
    </recommendedName>
</protein>
<comment type="caution">
    <text evidence="9">The sequence shown here is derived from an EMBL/GenBank/DDBJ whole genome shotgun (WGS) entry which is preliminary data.</text>
</comment>
<feature type="binding site" evidence="7">
    <location>
        <position position="13"/>
    </location>
    <ligand>
        <name>S-adenosyl-L-methionine</name>
        <dbReference type="ChEBI" id="CHEBI:59789"/>
    </ligand>
</feature>
<comment type="catalytic activity">
    <reaction evidence="6 8">
        <text>a 2'-deoxyadenosine in DNA + S-adenosyl-L-methionine = an N(6)-methyl-2'-deoxyadenosine in DNA + S-adenosyl-L-homocysteine + H(+)</text>
        <dbReference type="Rhea" id="RHEA:15197"/>
        <dbReference type="Rhea" id="RHEA-COMP:12418"/>
        <dbReference type="Rhea" id="RHEA-COMP:12419"/>
        <dbReference type="ChEBI" id="CHEBI:15378"/>
        <dbReference type="ChEBI" id="CHEBI:57856"/>
        <dbReference type="ChEBI" id="CHEBI:59789"/>
        <dbReference type="ChEBI" id="CHEBI:90615"/>
        <dbReference type="ChEBI" id="CHEBI:90616"/>
        <dbReference type="EC" id="2.1.1.72"/>
    </reaction>
</comment>
<evidence type="ECO:0000256" key="5">
    <source>
        <dbReference type="ARBA" id="ARBA00022691"/>
    </source>
</evidence>
<feature type="binding site" evidence="7">
    <location>
        <position position="9"/>
    </location>
    <ligand>
        <name>S-adenosyl-L-methionine</name>
        <dbReference type="ChEBI" id="CHEBI:59789"/>
    </ligand>
</feature>
<dbReference type="PANTHER" id="PTHR30481">
    <property type="entry name" value="DNA ADENINE METHYLASE"/>
    <property type="match status" value="1"/>
</dbReference>
<keyword evidence="3 8" id="KW-0489">Methyltransferase</keyword>
<evidence type="ECO:0000256" key="7">
    <source>
        <dbReference type="PIRSR" id="PIRSR000398-1"/>
    </source>
</evidence>
<reference evidence="9" key="1">
    <citation type="journal article" date="2012" name="Science">
        <title>Fermentation, hydrogen, and sulfur metabolism in multiple uncultivated bacterial phyla.</title>
        <authorList>
            <person name="Wrighton K.C."/>
            <person name="Thomas B.C."/>
            <person name="Sharon I."/>
            <person name="Miller C.S."/>
            <person name="Castelle C.J."/>
            <person name="VerBerkmoes N.C."/>
            <person name="Wilkins M.J."/>
            <person name="Hettich R.L."/>
            <person name="Lipton M.S."/>
            <person name="Williams K.H."/>
            <person name="Long P.E."/>
            <person name="Banfield J.F."/>
        </authorList>
    </citation>
    <scope>NUCLEOTIDE SEQUENCE [LARGE SCALE GENOMIC DNA]</scope>
</reference>
<dbReference type="PROSITE" id="PS00092">
    <property type="entry name" value="N6_MTASE"/>
    <property type="match status" value="1"/>
</dbReference>
<evidence type="ECO:0000256" key="4">
    <source>
        <dbReference type="ARBA" id="ARBA00022679"/>
    </source>
</evidence>
<keyword evidence="4 8" id="KW-0808">Transferase</keyword>
<dbReference type="SUPFAM" id="SSF53335">
    <property type="entry name" value="S-adenosyl-L-methionine-dependent methyltransferases"/>
    <property type="match status" value="1"/>
</dbReference>
<evidence type="ECO:0000256" key="8">
    <source>
        <dbReference type="RuleBase" id="RU361257"/>
    </source>
</evidence>
<dbReference type="EMBL" id="AMFJ01028943">
    <property type="protein sequence ID" value="EKD44212.1"/>
    <property type="molecule type" value="Genomic_DNA"/>
</dbReference>
<dbReference type="InterPro" id="IPR002052">
    <property type="entry name" value="DNA_methylase_N6_adenine_CS"/>
</dbReference>
<dbReference type="GO" id="GO:0043565">
    <property type="term" value="F:sequence-specific DNA binding"/>
    <property type="evidence" value="ECO:0007669"/>
    <property type="project" value="TreeGrafter"/>
</dbReference>
<dbReference type="InterPro" id="IPR012327">
    <property type="entry name" value="MeTrfase_D12"/>
</dbReference>
<feature type="binding site" evidence="7">
    <location>
        <position position="56"/>
    </location>
    <ligand>
        <name>S-adenosyl-L-methionine</name>
        <dbReference type="ChEBI" id="CHEBI:59789"/>
    </ligand>
</feature>
<name>K1Z3W5_9BACT</name>
<dbReference type="GO" id="GO:0009007">
    <property type="term" value="F:site-specific DNA-methyltransferase (adenine-specific) activity"/>
    <property type="evidence" value="ECO:0007669"/>
    <property type="project" value="UniProtKB-UniRule"/>
</dbReference>
<dbReference type="GO" id="GO:0032259">
    <property type="term" value="P:methylation"/>
    <property type="evidence" value="ECO:0007669"/>
    <property type="project" value="UniProtKB-KW"/>
</dbReference>
<dbReference type="PANTHER" id="PTHR30481:SF3">
    <property type="entry name" value="DNA ADENINE METHYLASE"/>
    <property type="match status" value="1"/>
</dbReference>
<evidence type="ECO:0000313" key="9">
    <source>
        <dbReference type="EMBL" id="EKD44212.1"/>
    </source>
</evidence>
<dbReference type="AlphaFoldDB" id="K1Z3W5"/>
<dbReference type="InterPro" id="IPR012263">
    <property type="entry name" value="M_m6A_EcoRV"/>
</dbReference>
<organism evidence="9">
    <name type="scientific">uncultured bacterium</name>
    <name type="common">gcode 4</name>
    <dbReference type="NCBI Taxonomy" id="1234023"/>
    <lineage>
        <taxon>Bacteria</taxon>
        <taxon>environmental samples</taxon>
    </lineage>
</organism>
<dbReference type="GO" id="GO:0009307">
    <property type="term" value="P:DNA restriction-modification system"/>
    <property type="evidence" value="ECO:0007669"/>
    <property type="project" value="InterPro"/>
</dbReference>